<evidence type="ECO:0000256" key="16">
    <source>
        <dbReference type="ARBA" id="ARBA00023170"/>
    </source>
</evidence>
<sequence>MSLNISSNNISGKIPTGLEDVPRVQQLHLSSNRFHGRISRSLGKLTLLLELKLDNNNLSGNIPPEIGNLHSLATLDPNQNRLESQLPQELGELNSIEKMDLSHNRISGTIPSTFDHCLNLIPIDISCNQFVGPFPNIAAFQKAPFDALKDNKVSIVVRVRSHTKHMENKRREFTRNLFSIWNFDGKMVYENIIEATKNFDPKYCQGIGGFGSVFRAELPNGQILVVKKLHASESVVSSIPKHFANEIRALTNIRHRNIVKLYGLCSHTQHKFLVYEFLDGRSLKELFSNDEIAAQFDWIRRVNIVKDVANALSYIHHDLDHHLRPTMQQVFVQLLKQRPCLESKFSIITIGQLLALELSDF</sequence>
<proteinExistence type="inferred from homology"/>
<evidence type="ECO:0000256" key="18">
    <source>
        <dbReference type="ARBA" id="ARBA00047899"/>
    </source>
</evidence>
<accession>A0ABD2Z484</accession>
<protein>
    <recommendedName>
        <fullName evidence="3">non-specific serine/threonine protein kinase</fullName>
        <ecNumber evidence="3">2.7.11.1</ecNumber>
    </recommendedName>
</protein>
<dbReference type="InterPro" id="IPR001611">
    <property type="entry name" value="Leu-rich_rpt"/>
</dbReference>
<keyword evidence="8" id="KW-0812">Transmembrane</keyword>
<evidence type="ECO:0000256" key="3">
    <source>
        <dbReference type="ARBA" id="ARBA00012513"/>
    </source>
</evidence>
<reference evidence="21 22" key="1">
    <citation type="submission" date="2024-11" db="EMBL/GenBank/DDBJ databases">
        <title>A near-complete genome assembly of Cinchona calisaya.</title>
        <authorList>
            <person name="Lian D.C."/>
            <person name="Zhao X.W."/>
            <person name="Wei L."/>
        </authorList>
    </citation>
    <scope>NUCLEOTIDE SEQUENCE [LARGE SCALE GENOMIC DNA]</scope>
    <source>
        <tissue evidence="21">Nenye</tissue>
    </source>
</reference>
<keyword evidence="16" id="KW-0675">Receptor</keyword>
<keyword evidence="14" id="KW-1133">Transmembrane helix</keyword>
<dbReference type="Pfam" id="PF00560">
    <property type="entry name" value="LRR_1"/>
    <property type="match status" value="4"/>
</dbReference>
<evidence type="ECO:0000256" key="4">
    <source>
        <dbReference type="ARBA" id="ARBA00022527"/>
    </source>
</evidence>
<evidence type="ECO:0000259" key="20">
    <source>
        <dbReference type="PROSITE" id="PS50011"/>
    </source>
</evidence>
<evidence type="ECO:0000256" key="6">
    <source>
        <dbReference type="ARBA" id="ARBA00022614"/>
    </source>
</evidence>
<comment type="caution">
    <text evidence="21">The sequence shown here is derived from an EMBL/GenBank/DDBJ whole genome shotgun (WGS) entry which is preliminary data.</text>
</comment>
<dbReference type="InterPro" id="IPR051420">
    <property type="entry name" value="Ser_Thr_Kinases_DiverseReg"/>
</dbReference>
<dbReference type="FunFam" id="3.30.200.20:FF:000309">
    <property type="entry name" value="Leucine-rich repeat receptor protein kinase MSP1"/>
    <property type="match status" value="1"/>
</dbReference>
<evidence type="ECO:0000256" key="11">
    <source>
        <dbReference type="ARBA" id="ARBA00022741"/>
    </source>
</evidence>
<dbReference type="PROSITE" id="PS50011">
    <property type="entry name" value="PROTEIN_KINASE_DOM"/>
    <property type="match status" value="1"/>
</dbReference>
<keyword evidence="22" id="KW-1185">Reference proteome</keyword>
<evidence type="ECO:0000256" key="1">
    <source>
        <dbReference type="ARBA" id="ARBA00004479"/>
    </source>
</evidence>
<keyword evidence="4" id="KW-0723">Serine/threonine-protein kinase</keyword>
<dbReference type="PANTHER" id="PTHR48005:SF70">
    <property type="entry name" value="MDIS1-INTERACTING RECEPTOR LIKE KINASE 2-LIKE"/>
    <property type="match status" value="1"/>
</dbReference>
<name>A0ABD2Z484_9GENT</name>
<evidence type="ECO:0000256" key="10">
    <source>
        <dbReference type="ARBA" id="ARBA00022737"/>
    </source>
</evidence>
<evidence type="ECO:0000256" key="7">
    <source>
        <dbReference type="ARBA" id="ARBA00022679"/>
    </source>
</evidence>
<evidence type="ECO:0000313" key="22">
    <source>
        <dbReference type="Proteomes" id="UP001630127"/>
    </source>
</evidence>
<keyword evidence="10" id="KW-0677">Repeat</keyword>
<dbReference type="GO" id="GO:0016020">
    <property type="term" value="C:membrane"/>
    <property type="evidence" value="ECO:0007669"/>
    <property type="project" value="UniProtKB-SubCell"/>
</dbReference>
<comment type="subcellular location">
    <subcellularLocation>
        <location evidence="1">Membrane</location>
        <topology evidence="1">Single-pass type I membrane protein</topology>
    </subcellularLocation>
</comment>
<evidence type="ECO:0000256" key="8">
    <source>
        <dbReference type="ARBA" id="ARBA00022692"/>
    </source>
</evidence>
<keyword evidence="11" id="KW-0547">Nucleotide-binding</keyword>
<keyword evidence="15" id="KW-0472">Membrane</keyword>
<keyword evidence="9" id="KW-0732">Signal</keyword>
<dbReference type="GO" id="GO:0004674">
    <property type="term" value="F:protein serine/threonine kinase activity"/>
    <property type="evidence" value="ECO:0007669"/>
    <property type="project" value="UniProtKB-KW"/>
</dbReference>
<dbReference type="Proteomes" id="UP001630127">
    <property type="component" value="Unassembled WGS sequence"/>
</dbReference>
<dbReference type="Gene3D" id="3.80.10.10">
    <property type="entry name" value="Ribonuclease Inhibitor"/>
    <property type="match status" value="1"/>
</dbReference>
<keyword evidence="7" id="KW-0808">Transferase</keyword>
<evidence type="ECO:0000256" key="17">
    <source>
        <dbReference type="ARBA" id="ARBA00023180"/>
    </source>
</evidence>
<dbReference type="AlphaFoldDB" id="A0ABD2Z484"/>
<dbReference type="GO" id="GO:0005524">
    <property type="term" value="F:ATP binding"/>
    <property type="evidence" value="ECO:0007669"/>
    <property type="project" value="UniProtKB-KW"/>
</dbReference>
<keyword evidence="5" id="KW-0597">Phosphoprotein</keyword>
<evidence type="ECO:0000256" key="14">
    <source>
        <dbReference type="ARBA" id="ARBA00022989"/>
    </source>
</evidence>
<dbReference type="SUPFAM" id="SSF56112">
    <property type="entry name" value="Protein kinase-like (PK-like)"/>
    <property type="match status" value="1"/>
</dbReference>
<dbReference type="EMBL" id="JBJUIK010000011">
    <property type="protein sequence ID" value="KAL3513904.1"/>
    <property type="molecule type" value="Genomic_DNA"/>
</dbReference>
<organism evidence="21 22">
    <name type="scientific">Cinchona calisaya</name>
    <dbReference type="NCBI Taxonomy" id="153742"/>
    <lineage>
        <taxon>Eukaryota</taxon>
        <taxon>Viridiplantae</taxon>
        <taxon>Streptophyta</taxon>
        <taxon>Embryophyta</taxon>
        <taxon>Tracheophyta</taxon>
        <taxon>Spermatophyta</taxon>
        <taxon>Magnoliopsida</taxon>
        <taxon>eudicotyledons</taxon>
        <taxon>Gunneridae</taxon>
        <taxon>Pentapetalae</taxon>
        <taxon>asterids</taxon>
        <taxon>lamiids</taxon>
        <taxon>Gentianales</taxon>
        <taxon>Rubiaceae</taxon>
        <taxon>Cinchonoideae</taxon>
        <taxon>Cinchoneae</taxon>
        <taxon>Cinchona</taxon>
    </lineage>
</organism>
<evidence type="ECO:0000313" key="21">
    <source>
        <dbReference type="EMBL" id="KAL3513904.1"/>
    </source>
</evidence>
<dbReference type="EC" id="2.7.11.1" evidence="3"/>
<keyword evidence="12" id="KW-0418">Kinase</keyword>
<keyword evidence="6" id="KW-0433">Leucine-rich repeat</keyword>
<keyword evidence="13" id="KW-0067">ATP-binding</keyword>
<dbReference type="FunFam" id="3.80.10.10:FF:000111">
    <property type="entry name" value="LRR receptor-like serine/threonine-protein kinase ERECTA"/>
    <property type="match status" value="1"/>
</dbReference>
<dbReference type="PANTHER" id="PTHR48005">
    <property type="entry name" value="LEUCINE RICH REPEAT KINASE 2"/>
    <property type="match status" value="1"/>
</dbReference>
<comment type="catalytic activity">
    <reaction evidence="19">
        <text>L-seryl-[protein] + ATP = O-phospho-L-seryl-[protein] + ADP + H(+)</text>
        <dbReference type="Rhea" id="RHEA:17989"/>
        <dbReference type="Rhea" id="RHEA-COMP:9863"/>
        <dbReference type="Rhea" id="RHEA-COMP:11604"/>
        <dbReference type="ChEBI" id="CHEBI:15378"/>
        <dbReference type="ChEBI" id="CHEBI:29999"/>
        <dbReference type="ChEBI" id="CHEBI:30616"/>
        <dbReference type="ChEBI" id="CHEBI:83421"/>
        <dbReference type="ChEBI" id="CHEBI:456216"/>
        <dbReference type="EC" id="2.7.11.1"/>
    </reaction>
</comment>
<comment type="catalytic activity">
    <reaction evidence="18">
        <text>L-threonyl-[protein] + ATP = O-phospho-L-threonyl-[protein] + ADP + H(+)</text>
        <dbReference type="Rhea" id="RHEA:46608"/>
        <dbReference type="Rhea" id="RHEA-COMP:11060"/>
        <dbReference type="Rhea" id="RHEA-COMP:11605"/>
        <dbReference type="ChEBI" id="CHEBI:15378"/>
        <dbReference type="ChEBI" id="CHEBI:30013"/>
        <dbReference type="ChEBI" id="CHEBI:30616"/>
        <dbReference type="ChEBI" id="CHEBI:61977"/>
        <dbReference type="ChEBI" id="CHEBI:456216"/>
        <dbReference type="EC" id="2.7.11.1"/>
    </reaction>
</comment>
<dbReference type="InterPro" id="IPR000719">
    <property type="entry name" value="Prot_kinase_dom"/>
</dbReference>
<evidence type="ECO:0000256" key="15">
    <source>
        <dbReference type="ARBA" id="ARBA00023136"/>
    </source>
</evidence>
<evidence type="ECO:0000256" key="9">
    <source>
        <dbReference type="ARBA" id="ARBA00022729"/>
    </source>
</evidence>
<gene>
    <name evidence="21" type="ORF">ACH5RR_026621</name>
</gene>
<dbReference type="InterPro" id="IPR011009">
    <property type="entry name" value="Kinase-like_dom_sf"/>
</dbReference>
<evidence type="ECO:0000256" key="2">
    <source>
        <dbReference type="ARBA" id="ARBA00009592"/>
    </source>
</evidence>
<evidence type="ECO:0000256" key="19">
    <source>
        <dbReference type="ARBA" id="ARBA00048679"/>
    </source>
</evidence>
<keyword evidence="17" id="KW-0325">Glycoprotein</keyword>
<feature type="domain" description="Protein kinase" evidence="20">
    <location>
        <begin position="199"/>
        <end position="361"/>
    </location>
</feature>
<comment type="similarity">
    <text evidence="2">Belongs to the RLP family.</text>
</comment>
<evidence type="ECO:0000256" key="5">
    <source>
        <dbReference type="ARBA" id="ARBA00022553"/>
    </source>
</evidence>
<dbReference type="Pfam" id="PF00069">
    <property type="entry name" value="Pkinase"/>
    <property type="match status" value="1"/>
</dbReference>
<evidence type="ECO:0000256" key="12">
    <source>
        <dbReference type="ARBA" id="ARBA00022777"/>
    </source>
</evidence>
<dbReference type="Gene3D" id="1.10.510.10">
    <property type="entry name" value="Transferase(Phosphotransferase) domain 1"/>
    <property type="match status" value="1"/>
</dbReference>
<evidence type="ECO:0000256" key="13">
    <source>
        <dbReference type="ARBA" id="ARBA00022840"/>
    </source>
</evidence>
<dbReference type="InterPro" id="IPR032675">
    <property type="entry name" value="LRR_dom_sf"/>
</dbReference>
<dbReference type="SUPFAM" id="SSF52058">
    <property type="entry name" value="L domain-like"/>
    <property type="match status" value="1"/>
</dbReference>